<dbReference type="Pfam" id="PF01966">
    <property type="entry name" value="HD"/>
    <property type="match status" value="1"/>
</dbReference>
<dbReference type="Gene3D" id="1.10.3210.10">
    <property type="entry name" value="Hypothetical protein af1432"/>
    <property type="match status" value="1"/>
</dbReference>
<evidence type="ECO:0000313" key="2">
    <source>
        <dbReference type="EMBL" id="QHI73575.1"/>
    </source>
</evidence>
<sequence length="156" mass="18622">MRNKNENLNKKIHFESYLEQICSHRNYEQLKKYIQHGNTSVYDHSVKVAYYSLRTAESLGINGHKEELVRGALLHDYFFYDWHIKDKSHRMHGFKHPYSALKNAQCDFELTDREKNIILRHMFPLVPIPPTCVEGWIVCFVDKYCSLLETLFINDR</sequence>
<name>A0A6P1MRF2_9FIRM</name>
<dbReference type="AlphaFoldDB" id="A0A6P1MRF2"/>
<dbReference type="KEGG" id="amic:Ami3637_15390"/>
<dbReference type="SUPFAM" id="SSF109604">
    <property type="entry name" value="HD-domain/PDEase-like"/>
    <property type="match status" value="1"/>
</dbReference>
<dbReference type="InterPro" id="IPR003607">
    <property type="entry name" value="HD/PDEase_dom"/>
</dbReference>
<reference evidence="2 3" key="1">
    <citation type="submission" date="2020-01" db="EMBL/GenBank/DDBJ databases">
        <title>Genomic analysis of Aminipila sp. CBA3637.</title>
        <authorList>
            <person name="Kim Y.B."/>
            <person name="Roh S.W."/>
        </authorList>
    </citation>
    <scope>NUCLEOTIDE SEQUENCE [LARGE SCALE GENOMIC DNA]</scope>
    <source>
        <strain evidence="2 3">CBA3637</strain>
    </source>
</reference>
<dbReference type="InterPro" id="IPR006674">
    <property type="entry name" value="HD_domain"/>
</dbReference>
<dbReference type="Proteomes" id="UP000463883">
    <property type="component" value="Chromosome"/>
</dbReference>
<feature type="domain" description="HD" evidence="1">
    <location>
        <begin position="41"/>
        <end position="144"/>
    </location>
</feature>
<protein>
    <submittedName>
        <fullName evidence="2">HD domain-containing protein</fullName>
    </submittedName>
</protein>
<accession>A0A6P1MRF2</accession>
<proteinExistence type="predicted"/>
<evidence type="ECO:0000313" key="3">
    <source>
        <dbReference type="Proteomes" id="UP000463883"/>
    </source>
</evidence>
<dbReference type="RefSeq" id="WP_162363340.1">
    <property type="nucleotide sequence ID" value="NZ_CP047591.1"/>
</dbReference>
<organism evidence="2 3">
    <name type="scientific">Aminipila terrae</name>
    <dbReference type="NCBI Taxonomy" id="2697030"/>
    <lineage>
        <taxon>Bacteria</taxon>
        <taxon>Bacillati</taxon>
        <taxon>Bacillota</taxon>
        <taxon>Clostridia</taxon>
        <taxon>Peptostreptococcales</taxon>
        <taxon>Anaerovoracaceae</taxon>
        <taxon>Aminipila</taxon>
    </lineage>
</organism>
<dbReference type="CDD" id="cd00077">
    <property type="entry name" value="HDc"/>
    <property type="match status" value="1"/>
</dbReference>
<keyword evidence="3" id="KW-1185">Reference proteome</keyword>
<dbReference type="EMBL" id="CP047591">
    <property type="protein sequence ID" value="QHI73575.1"/>
    <property type="molecule type" value="Genomic_DNA"/>
</dbReference>
<gene>
    <name evidence="2" type="ORF">Ami3637_15390</name>
</gene>
<evidence type="ECO:0000259" key="1">
    <source>
        <dbReference type="Pfam" id="PF01966"/>
    </source>
</evidence>